<sequence length="88" mass="9967">MPAAAPEAAMTAPTDTRRCQYIVIRHVSTSPSGKTHTWRVLHRAHGYGLGLIVYRPGWRQYVFQPNEVTEYSAGCLDDISAFMKEMRL</sequence>
<proteinExistence type="predicted"/>
<name>A0A6M3JP91_9ZZZZ</name>
<evidence type="ECO:0000313" key="1">
    <source>
        <dbReference type="EMBL" id="QJA71670.1"/>
    </source>
</evidence>
<dbReference type="EMBL" id="MT141890">
    <property type="protein sequence ID" value="QJA71670.1"/>
    <property type="molecule type" value="Genomic_DNA"/>
</dbReference>
<organism evidence="1">
    <name type="scientific">viral metagenome</name>
    <dbReference type="NCBI Taxonomy" id="1070528"/>
    <lineage>
        <taxon>unclassified sequences</taxon>
        <taxon>metagenomes</taxon>
        <taxon>organismal metagenomes</taxon>
    </lineage>
</organism>
<protein>
    <submittedName>
        <fullName evidence="1">Uncharacterized protein</fullName>
    </submittedName>
</protein>
<gene>
    <name evidence="1" type="ORF">MM415A03111_0014</name>
</gene>
<accession>A0A6M3JP91</accession>
<reference evidence="1" key="1">
    <citation type="submission" date="2020-03" db="EMBL/GenBank/DDBJ databases">
        <title>The deep terrestrial virosphere.</title>
        <authorList>
            <person name="Holmfeldt K."/>
            <person name="Nilsson E."/>
            <person name="Simone D."/>
            <person name="Lopez-Fernandez M."/>
            <person name="Wu X."/>
            <person name="de Brujin I."/>
            <person name="Lundin D."/>
            <person name="Andersson A."/>
            <person name="Bertilsson S."/>
            <person name="Dopson M."/>
        </authorList>
    </citation>
    <scope>NUCLEOTIDE SEQUENCE</scope>
    <source>
        <strain evidence="1">MM415A03111</strain>
    </source>
</reference>
<dbReference type="AlphaFoldDB" id="A0A6M3JP91"/>